<dbReference type="Gene3D" id="3.30.300.30">
    <property type="match status" value="1"/>
</dbReference>
<evidence type="ECO:0000259" key="5">
    <source>
        <dbReference type="Pfam" id="PF00501"/>
    </source>
</evidence>
<comment type="caution">
    <text evidence="7">The sequence shown here is derived from an EMBL/GenBank/DDBJ whole genome shotgun (WGS) entry which is preliminary data.</text>
</comment>
<dbReference type="PANTHER" id="PTHR24096:SF149">
    <property type="entry name" value="AMP-BINDING DOMAIN-CONTAINING PROTEIN-RELATED"/>
    <property type="match status" value="1"/>
</dbReference>
<evidence type="ECO:0000256" key="4">
    <source>
        <dbReference type="ARBA" id="ARBA00023140"/>
    </source>
</evidence>
<evidence type="ECO:0000256" key="1">
    <source>
        <dbReference type="ARBA" id="ARBA00004275"/>
    </source>
</evidence>
<dbReference type="AlphaFoldDB" id="A0AAE1PK78"/>
<dbReference type="InterPro" id="IPR025110">
    <property type="entry name" value="AMP-bd_C"/>
</dbReference>
<dbReference type="Proteomes" id="UP001292094">
    <property type="component" value="Unassembled WGS sequence"/>
</dbReference>
<dbReference type="InterPro" id="IPR042099">
    <property type="entry name" value="ANL_N_sf"/>
</dbReference>
<name>A0AAE1PK78_9EUCA</name>
<evidence type="ECO:0000256" key="2">
    <source>
        <dbReference type="ARBA" id="ARBA00006432"/>
    </source>
</evidence>
<dbReference type="FunFam" id="3.30.300.30:FF:000007">
    <property type="entry name" value="4-coumarate--CoA ligase 2"/>
    <property type="match status" value="1"/>
</dbReference>
<dbReference type="Gene3D" id="3.40.50.12780">
    <property type="entry name" value="N-terminal domain of ligase-like"/>
    <property type="match status" value="1"/>
</dbReference>
<comment type="similarity">
    <text evidence="2">Belongs to the ATP-dependent AMP-binding enzyme family.</text>
</comment>
<sequence>MATYGDNVALIESDTGKQWTYSELCELIPRVAGGLAECGVGLGDRVLCLTPIHIDYTLYLLAIIYRGAICVPINPTLTTDELVHVIRVSEARWAVIHEASVPLVESAYTHIQPKHTLRHMWVIGTVQDKPNLQHLIQHQPIPPITESDGLVYDAMAAMMPFSSGTTGLPKGSTTVCLSKYTHEAFLHTIQRYKITMCPLVPHLVKYLSDTPLLSKYNISSVKAVLSAAAPIAANTINTFGKKTGLPVSRGYGMTETYGAVTLTTPSPEDNAYTVGKVIPYSQVKVINKAGKLLCEGEEGEVCTRGAGMMLGYANNPTATSATLDSDGWIHTGDIGYYDKHDFLYITDRSKDLIKVKGYQVSPHELEEIVSRHECVCDVAVVGVEDKRSGEAPRAFVVLKPNTHVNASQLKKYVAERVASYKQLSGGVKFVNVIPRNPTGKILKRKLKESDIVPTSKL</sequence>
<evidence type="ECO:0000313" key="7">
    <source>
        <dbReference type="EMBL" id="KAK4308785.1"/>
    </source>
</evidence>
<dbReference type="InterPro" id="IPR020845">
    <property type="entry name" value="AMP-binding_CS"/>
</dbReference>
<dbReference type="InterPro" id="IPR000873">
    <property type="entry name" value="AMP-dep_synth/lig_dom"/>
</dbReference>
<dbReference type="Gene3D" id="3.40.50.980">
    <property type="match status" value="1"/>
</dbReference>
<dbReference type="GO" id="GO:0005777">
    <property type="term" value="C:peroxisome"/>
    <property type="evidence" value="ECO:0007669"/>
    <property type="project" value="UniProtKB-SubCell"/>
</dbReference>
<dbReference type="PANTHER" id="PTHR24096">
    <property type="entry name" value="LONG-CHAIN-FATTY-ACID--COA LIGASE"/>
    <property type="match status" value="1"/>
</dbReference>
<keyword evidence="3" id="KW-0436">Ligase</keyword>
<dbReference type="SUPFAM" id="SSF56801">
    <property type="entry name" value="Acetyl-CoA synthetase-like"/>
    <property type="match status" value="1"/>
</dbReference>
<keyword evidence="8" id="KW-1185">Reference proteome</keyword>
<dbReference type="GO" id="GO:0016405">
    <property type="term" value="F:CoA-ligase activity"/>
    <property type="evidence" value="ECO:0007669"/>
    <property type="project" value="TreeGrafter"/>
</dbReference>
<protein>
    <recommendedName>
        <fullName evidence="9">4-coumarate--CoA ligase</fullName>
    </recommendedName>
</protein>
<accession>A0AAE1PK78</accession>
<feature type="domain" description="AMP-binding enzyme C-terminal" evidence="6">
    <location>
        <begin position="364"/>
        <end position="440"/>
    </location>
</feature>
<dbReference type="EMBL" id="JAWZYT010001841">
    <property type="protein sequence ID" value="KAK4308785.1"/>
    <property type="molecule type" value="Genomic_DNA"/>
</dbReference>
<gene>
    <name evidence="7" type="ORF">Pmani_019542</name>
</gene>
<dbReference type="Gene3D" id="2.30.38.10">
    <property type="entry name" value="Luciferase, Domain 3"/>
    <property type="match status" value="1"/>
</dbReference>
<dbReference type="Pfam" id="PF00501">
    <property type="entry name" value="AMP-binding"/>
    <property type="match status" value="1"/>
</dbReference>
<dbReference type="Pfam" id="PF13193">
    <property type="entry name" value="AMP-binding_C"/>
    <property type="match status" value="1"/>
</dbReference>
<evidence type="ECO:0008006" key="9">
    <source>
        <dbReference type="Google" id="ProtNLM"/>
    </source>
</evidence>
<proteinExistence type="inferred from homology"/>
<feature type="domain" description="AMP-dependent synthetase/ligase" evidence="5">
    <location>
        <begin position="171"/>
        <end position="312"/>
    </location>
</feature>
<keyword evidence="4" id="KW-0576">Peroxisome</keyword>
<organism evidence="7 8">
    <name type="scientific">Petrolisthes manimaculis</name>
    <dbReference type="NCBI Taxonomy" id="1843537"/>
    <lineage>
        <taxon>Eukaryota</taxon>
        <taxon>Metazoa</taxon>
        <taxon>Ecdysozoa</taxon>
        <taxon>Arthropoda</taxon>
        <taxon>Crustacea</taxon>
        <taxon>Multicrustacea</taxon>
        <taxon>Malacostraca</taxon>
        <taxon>Eumalacostraca</taxon>
        <taxon>Eucarida</taxon>
        <taxon>Decapoda</taxon>
        <taxon>Pleocyemata</taxon>
        <taxon>Anomura</taxon>
        <taxon>Galatheoidea</taxon>
        <taxon>Porcellanidae</taxon>
        <taxon>Petrolisthes</taxon>
    </lineage>
</organism>
<dbReference type="PROSITE" id="PS00455">
    <property type="entry name" value="AMP_BINDING"/>
    <property type="match status" value="1"/>
</dbReference>
<evidence type="ECO:0000313" key="8">
    <source>
        <dbReference type="Proteomes" id="UP001292094"/>
    </source>
</evidence>
<comment type="subcellular location">
    <subcellularLocation>
        <location evidence="1">Peroxisome</location>
    </subcellularLocation>
</comment>
<evidence type="ECO:0000256" key="3">
    <source>
        <dbReference type="ARBA" id="ARBA00022598"/>
    </source>
</evidence>
<reference evidence="7" key="1">
    <citation type="submission" date="2023-11" db="EMBL/GenBank/DDBJ databases">
        <title>Genome assemblies of two species of porcelain crab, Petrolisthes cinctipes and Petrolisthes manimaculis (Anomura: Porcellanidae).</title>
        <authorList>
            <person name="Angst P."/>
        </authorList>
    </citation>
    <scope>NUCLEOTIDE SEQUENCE</scope>
    <source>
        <strain evidence="7">PB745_02</strain>
        <tissue evidence="7">Gill</tissue>
    </source>
</reference>
<dbReference type="InterPro" id="IPR045851">
    <property type="entry name" value="AMP-bd_C_sf"/>
</dbReference>
<evidence type="ECO:0000259" key="6">
    <source>
        <dbReference type="Pfam" id="PF13193"/>
    </source>
</evidence>